<feature type="compositionally biased region" description="Basic residues" evidence="1">
    <location>
        <begin position="57"/>
        <end position="69"/>
    </location>
</feature>
<feature type="compositionally biased region" description="Basic and acidic residues" evidence="1">
    <location>
        <begin position="41"/>
        <end position="56"/>
    </location>
</feature>
<protein>
    <submittedName>
        <fullName evidence="2">Uncharacterized protein</fullName>
    </submittedName>
</protein>
<dbReference type="Gene3D" id="2.60.120.650">
    <property type="entry name" value="Cupin"/>
    <property type="match status" value="1"/>
</dbReference>
<accession>A0A2H3DA63</accession>
<evidence type="ECO:0000313" key="2">
    <source>
        <dbReference type="EMBL" id="PBK90684.1"/>
    </source>
</evidence>
<dbReference type="InParanoid" id="A0A2H3DA63"/>
<organism evidence="2 3">
    <name type="scientific">Armillaria gallica</name>
    <name type="common">Bulbous honey fungus</name>
    <name type="synonym">Armillaria bulbosa</name>
    <dbReference type="NCBI Taxonomy" id="47427"/>
    <lineage>
        <taxon>Eukaryota</taxon>
        <taxon>Fungi</taxon>
        <taxon>Dikarya</taxon>
        <taxon>Basidiomycota</taxon>
        <taxon>Agaricomycotina</taxon>
        <taxon>Agaricomycetes</taxon>
        <taxon>Agaricomycetidae</taxon>
        <taxon>Agaricales</taxon>
        <taxon>Marasmiineae</taxon>
        <taxon>Physalacriaceae</taxon>
        <taxon>Armillaria</taxon>
    </lineage>
</organism>
<dbReference type="Proteomes" id="UP000217790">
    <property type="component" value="Unassembled WGS sequence"/>
</dbReference>
<sequence>MSQEEQEISQGGMDEMKWVEANNLSREDWPSWVRPPAQRLSEAKVDEQEDISVKEKPAKRKRKKTKKKSKEIVIDDDELETDLKPVGASGSNLFKCHKPPPFRLSKSELLAYPQIGADDEDSTWRNGFLQVNCTKGPVMGAICRPAQAEQSLHLWSLPTSSDRPSTPPPDPHLTERCNSPICIDVFSVSENSWVKFEIDCLKASDPFEREILELLLACQTDTLGQNPAWLDRTDAPSRVVHLQYSDTINILPLFRQQSVELGDLDTPIQVHEPVQRVMDASPRSAMPTVEITSTLQTVLNEGSKGQVLNALTLPMPDTTLQSPLFHQAASHLEACKVTRSIGSDLLAAPFPAAALSWGLASVAGAVTPPHSNFGGSAVKIHTLVGRKIWCVISKRQEDERGKTWDTFVQDFQVVMSLQALYAQNSWIYPFITQYLRNDTIIILTYSIIPPTLNNTTDFCSIGHKHPDTILKP</sequence>
<evidence type="ECO:0000313" key="3">
    <source>
        <dbReference type="Proteomes" id="UP000217790"/>
    </source>
</evidence>
<dbReference type="STRING" id="47427.A0A2H3DA63"/>
<feature type="region of interest" description="Disordered" evidence="1">
    <location>
        <begin position="1"/>
        <end position="71"/>
    </location>
</feature>
<evidence type="ECO:0000256" key="1">
    <source>
        <dbReference type="SAM" id="MobiDB-lite"/>
    </source>
</evidence>
<proteinExistence type="predicted"/>
<gene>
    <name evidence="2" type="ORF">ARMGADRAFT_1082417</name>
</gene>
<dbReference type="AlphaFoldDB" id="A0A2H3DA63"/>
<dbReference type="OrthoDB" id="3052703at2759"/>
<reference evidence="3" key="1">
    <citation type="journal article" date="2017" name="Nat. Ecol. Evol.">
        <title>Genome expansion and lineage-specific genetic innovations in the forest pathogenic fungi Armillaria.</title>
        <authorList>
            <person name="Sipos G."/>
            <person name="Prasanna A.N."/>
            <person name="Walter M.C."/>
            <person name="O'Connor E."/>
            <person name="Balint B."/>
            <person name="Krizsan K."/>
            <person name="Kiss B."/>
            <person name="Hess J."/>
            <person name="Varga T."/>
            <person name="Slot J."/>
            <person name="Riley R."/>
            <person name="Boka B."/>
            <person name="Rigling D."/>
            <person name="Barry K."/>
            <person name="Lee J."/>
            <person name="Mihaltcheva S."/>
            <person name="LaButti K."/>
            <person name="Lipzen A."/>
            <person name="Waldron R."/>
            <person name="Moloney N.M."/>
            <person name="Sperisen C."/>
            <person name="Kredics L."/>
            <person name="Vagvoelgyi C."/>
            <person name="Patrignani A."/>
            <person name="Fitzpatrick D."/>
            <person name="Nagy I."/>
            <person name="Doyle S."/>
            <person name="Anderson J.B."/>
            <person name="Grigoriev I.V."/>
            <person name="Gueldener U."/>
            <person name="Muensterkoetter M."/>
            <person name="Nagy L.G."/>
        </authorList>
    </citation>
    <scope>NUCLEOTIDE SEQUENCE [LARGE SCALE GENOMIC DNA]</scope>
    <source>
        <strain evidence="3">Ar21-2</strain>
    </source>
</reference>
<name>A0A2H3DA63_ARMGA</name>
<keyword evidence="3" id="KW-1185">Reference proteome</keyword>
<dbReference type="EMBL" id="KZ293664">
    <property type="protein sequence ID" value="PBK90684.1"/>
    <property type="molecule type" value="Genomic_DNA"/>
</dbReference>